<reference evidence="2" key="2">
    <citation type="submission" date="2025-08" db="UniProtKB">
        <authorList>
            <consortium name="RefSeq"/>
        </authorList>
    </citation>
    <scope>IDENTIFICATION</scope>
    <source>
        <tissue evidence="2">Leaf</tissue>
    </source>
</reference>
<evidence type="ECO:0000313" key="2">
    <source>
        <dbReference type="RefSeq" id="XP_075098064.1"/>
    </source>
</evidence>
<reference evidence="1" key="1">
    <citation type="journal article" date="2014" name="Nat. Commun.">
        <title>The tobacco genome sequence and its comparison with those of tomato and potato.</title>
        <authorList>
            <person name="Sierro N."/>
            <person name="Battey J.N."/>
            <person name="Ouadi S."/>
            <person name="Bakaher N."/>
            <person name="Bovet L."/>
            <person name="Willig A."/>
            <person name="Goepfert S."/>
            <person name="Peitsch M.C."/>
            <person name="Ivanov N.V."/>
        </authorList>
    </citation>
    <scope>NUCLEOTIDE SEQUENCE [LARGE SCALE GENOMIC DNA]</scope>
</reference>
<gene>
    <name evidence="2" type="primary">LOC107828215</name>
</gene>
<accession>A0AC58TLG6</accession>
<organism evidence="1 2">
    <name type="scientific">Nicotiana tabacum</name>
    <name type="common">Common tobacco</name>
    <dbReference type="NCBI Taxonomy" id="4097"/>
    <lineage>
        <taxon>Eukaryota</taxon>
        <taxon>Viridiplantae</taxon>
        <taxon>Streptophyta</taxon>
        <taxon>Embryophyta</taxon>
        <taxon>Tracheophyta</taxon>
        <taxon>Spermatophyta</taxon>
        <taxon>Magnoliopsida</taxon>
        <taxon>eudicotyledons</taxon>
        <taxon>Gunneridae</taxon>
        <taxon>Pentapetalae</taxon>
        <taxon>asterids</taxon>
        <taxon>lamiids</taxon>
        <taxon>Solanales</taxon>
        <taxon>Solanaceae</taxon>
        <taxon>Nicotianoideae</taxon>
        <taxon>Nicotianeae</taxon>
        <taxon>Nicotiana</taxon>
    </lineage>
</organism>
<protein>
    <submittedName>
        <fullName evidence="2">Uncharacterized protein LOC107828215</fullName>
    </submittedName>
</protein>
<keyword evidence="1" id="KW-1185">Reference proteome</keyword>
<dbReference type="Proteomes" id="UP000790787">
    <property type="component" value="Chromosome 21"/>
</dbReference>
<sequence>MVDGKWKKERFREKYWYQWERCNAIVLSWLMNYVAQNLISEIAYTTNAQTLLKELRERFDKDEFEALVPLPDCDCSKSKDCVVFLQRLKLYQFFMGLNANYLQARSQILLMFPLPTVNQTYAMLISDEIQKAIDVNSGILGASPPNINPGRYDSTTLYSSKTGGNQKFRKNYNFYCEVSPSTISANTTGTSSVFLLSDSKSDWIIDTLATNHMVSDVNLLNKSSISELIVPRKVFLPNRYISHVAHVGTSSISDNNYLRNDLSIGKVKAIGKEYNELYLLHRHNARTNKVFTLAAQGREAVDITLWQTRLTFPSSSIKITTCFNLIHVDVWGPYKTATFDGNRYFLTDVDDFSRMIWIFLLRLKSDVCVVLQQFLVFVQTQFQKTLKVVRIDSLFRTLGIAHQRTCAYTPQQNGIAERKYKHILEVTRAIRFQAHIPIKFWGNYVFAAMYLINRMPFPVIGGVSPYERLYAKKPDLGHLRVIGCLCYAKQIHKADKLLSRVNPTVHMGYSPTQKGYILYDLTSHSFVVRRDVACREEVFLFSSSKFVPPPQFVDSHSFSHHYETPGIAHTLNDPATIEVEDEDLTHWLCQSPIVGSPISTRCVDTTTYSQRISADLLTQDINPTLRKSTRPKQTPIWMKNFISLNIYKDVPYAISNYLSYGTLSPKYHAYIAATLTIVEPSSYEAAVKDPR</sequence>
<evidence type="ECO:0000313" key="1">
    <source>
        <dbReference type="Proteomes" id="UP000790787"/>
    </source>
</evidence>
<proteinExistence type="predicted"/>
<dbReference type="RefSeq" id="XP_075098064.1">
    <property type="nucleotide sequence ID" value="XM_075241963.1"/>
</dbReference>
<name>A0AC58TLG6_TOBAC</name>